<name>A0A2R6NZL2_9APHY</name>
<reference evidence="1 2" key="1">
    <citation type="submission" date="2018-02" db="EMBL/GenBank/DDBJ databases">
        <title>Genome sequence of the basidiomycete white-rot fungus Phlebia centrifuga.</title>
        <authorList>
            <person name="Granchi Z."/>
            <person name="Peng M."/>
            <person name="de Vries R.P."/>
            <person name="Hilden K."/>
            <person name="Makela M.R."/>
            <person name="Grigoriev I."/>
            <person name="Riley R."/>
        </authorList>
    </citation>
    <scope>NUCLEOTIDE SEQUENCE [LARGE SCALE GENOMIC DNA]</scope>
    <source>
        <strain evidence="1 2">FBCC195</strain>
    </source>
</reference>
<accession>A0A2R6NZL2</accession>
<sequence>MANDLQVRWAPTREVSGRETIRLLRDFKDELFKASHNPQLLAEDDHLEELDETTKVWWEKMGRGGLSQIRVADMPILK</sequence>
<dbReference type="OrthoDB" id="2986975at2759"/>
<comment type="caution">
    <text evidence="1">The sequence shown here is derived from an EMBL/GenBank/DDBJ whole genome shotgun (WGS) entry which is preliminary data.</text>
</comment>
<dbReference type="AlphaFoldDB" id="A0A2R6NZL2"/>
<dbReference type="Proteomes" id="UP000186601">
    <property type="component" value="Unassembled WGS sequence"/>
</dbReference>
<organism evidence="1 2">
    <name type="scientific">Hermanssonia centrifuga</name>
    <dbReference type="NCBI Taxonomy" id="98765"/>
    <lineage>
        <taxon>Eukaryota</taxon>
        <taxon>Fungi</taxon>
        <taxon>Dikarya</taxon>
        <taxon>Basidiomycota</taxon>
        <taxon>Agaricomycotina</taxon>
        <taxon>Agaricomycetes</taxon>
        <taxon>Polyporales</taxon>
        <taxon>Meruliaceae</taxon>
        <taxon>Hermanssonia</taxon>
    </lineage>
</organism>
<evidence type="ECO:0000313" key="1">
    <source>
        <dbReference type="EMBL" id="PSR80802.1"/>
    </source>
</evidence>
<protein>
    <submittedName>
        <fullName evidence="1">Uncharacterized protein</fullName>
    </submittedName>
</protein>
<evidence type="ECO:0000313" key="2">
    <source>
        <dbReference type="Proteomes" id="UP000186601"/>
    </source>
</evidence>
<gene>
    <name evidence="1" type="ORF">PHLCEN_2v6604</name>
</gene>
<keyword evidence="2" id="KW-1185">Reference proteome</keyword>
<proteinExistence type="predicted"/>
<dbReference type="EMBL" id="MLYV02000640">
    <property type="protein sequence ID" value="PSR80802.1"/>
    <property type="molecule type" value="Genomic_DNA"/>
</dbReference>